<dbReference type="Proteomes" id="UP000694255">
    <property type="component" value="Unassembled WGS sequence"/>
</dbReference>
<evidence type="ECO:0000313" key="1">
    <source>
        <dbReference type="EMBL" id="KAG7665660.1"/>
    </source>
</evidence>
<evidence type="ECO:0008006" key="3">
    <source>
        <dbReference type="Google" id="ProtNLM"/>
    </source>
</evidence>
<evidence type="ECO:0000313" key="2">
    <source>
        <dbReference type="Proteomes" id="UP000694255"/>
    </source>
</evidence>
<dbReference type="GeneID" id="73467667"/>
<reference evidence="1 2" key="1">
    <citation type="journal article" date="2021" name="DNA Res.">
        <title>Genome analysis of Candida subhashii reveals its hybrid nature and dual mitochondrial genome conformations.</title>
        <authorList>
            <person name="Mixao V."/>
            <person name="Hegedusova E."/>
            <person name="Saus E."/>
            <person name="Pryszcz L.P."/>
            <person name="Cillingova A."/>
            <person name="Nosek J."/>
            <person name="Gabaldon T."/>
        </authorList>
    </citation>
    <scope>NUCLEOTIDE SEQUENCE [LARGE SCALE GENOMIC DNA]</scope>
    <source>
        <strain evidence="1 2">CBS 10753</strain>
    </source>
</reference>
<keyword evidence="2" id="KW-1185">Reference proteome</keyword>
<dbReference type="RefSeq" id="XP_049265892.1">
    <property type="nucleotide sequence ID" value="XM_049410586.1"/>
</dbReference>
<organism evidence="1 2">
    <name type="scientific">[Candida] subhashii</name>
    <dbReference type="NCBI Taxonomy" id="561895"/>
    <lineage>
        <taxon>Eukaryota</taxon>
        <taxon>Fungi</taxon>
        <taxon>Dikarya</taxon>
        <taxon>Ascomycota</taxon>
        <taxon>Saccharomycotina</taxon>
        <taxon>Pichiomycetes</taxon>
        <taxon>Debaryomycetaceae</taxon>
        <taxon>Spathaspora</taxon>
    </lineage>
</organism>
<dbReference type="OrthoDB" id="4094059at2759"/>
<dbReference type="EMBL" id="JAGSYN010000048">
    <property type="protein sequence ID" value="KAG7665660.1"/>
    <property type="molecule type" value="Genomic_DNA"/>
</dbReference>
<comment type="caution">
    <text evidence="1">The sequence shown here is derived from an EMBL/GenBank/DDBJ whole genome shotgun (WGS) entry which is preliminary data.</text>
</comment>
<protein>
    <recommendedName>
        <fullName evidence="3">ATPase expression protein 1</fullName>
    </recommendedName>
</protein>
<sequence>MLRHTTTKRSIIRSPLRSIQRTYTTPKKPFVFQPYLPNDNSKYIFPQEKLTPEENQAAIPPRPTFDDISKKVFDIPNPEDVADLVTRLNKTDILISRFSKSRRLFNNSHTVVIKNKEGGDRAGVRQVVFPYLNVANSWTRLFNAQIKPLKDVAATKAGFGVSITKTLKAKLDSVYEKSNDIGEFFREVNALENSRLVLKGKVNPVELAGLITIDNATIYLLNRGDILDDFIELMQLITFIQSNVSMFTNKGLSDVLEKLARVVYNDSTRESDLHVLNDFLKGLIETQRDVSIAKLHPVTLDKLAYILIKEGDLASGFELLKIMIDEMSECPSEKTLAVIFNEYNQQHSGKSIEEMIRELCFLKPAIFHKGVDVNSFPVLLKIVRDLRDFQKLIDLVGDNKVVLDTFQLDIFKRFKQFQDQFSVDEYDSRQTRRLYLTQLIRVFQRKRINLNEETIKHLKNEFTLLKDPVNLTVLNNL</sequence>
<proteinExistence type="predicted"/>
<gene>
    <name evidence="1" type="ORF">J8A68_000866</name>
</gene>
<name>A0A8J5V0X8_9ASCO</name>
<accession>A0A8J5V0X8</accession>
<dbReference type="AlphaFoldDB" id="A0A8J5V0X8"/>